<accession>X0YIJ5</accession>
<protein>
    <submittedName>
        <fullName evidence="1">Uncharacterized protein</fullName>
    </submittedName>
</protein>
<comment type="caution">
    <text evidence="1">The sequence shown here is derived from an EMBL/GenBank/DDBJ whole genome shotgun (WGS) entry which is preliminary data.</text>
</comment>
<sequence length="36" mass="3756">GSSLIYNSAGEYWTFGAGGGGNDYWTLDGSLLIPTD</sequence>
<feature type="non-terminal residue" evidence="1">
    <location>
        <position position="36"/>
    </location>
</feature>
<gene>
    <name evidence="1" type="ORF">S01H1_86252</name>
</gene>
<reference evidence="1" key="1">
    <citation type="journal article" date="2014" name="Front. Microbiol.">
        <title>High frequency of phylogenetically diverse reductive dehalogenase-homologous genes in deep subseafloor sedimentary metagenomes.</title>
        <authorList>
            <person name="Kawai M."/>
            <person name="Futagami T."/>
            <person name="Toyoda A."/>
            <person name="Takaki Y."/>
            <person name="Nishi S."/>
            <person name="Hori S."/>
            <person name="Arai W."/>
            <person name="Tsubouchi T."/>
            <person name="Morono Y."/>
            <person name="Uchiyama I."/>
            <person name="Ito T."/>
            <person name="Fujiyama A."/>
            <person name="Inagaki F."/>
            <person name="Takami H."/>
        </authorList>
    </citation>
    <scope>NUCLEOTIDE SEQUENCE</scope>
    <source>
        <strain evidence="1">Expedition CK06-06</strain>
    </source>
</reference>
<dbReference type="EMBL" id="BARS01059642">
    <property type="protein sequence ID" value="GAG46957.1"/>
    <property type="molecule type" value="Genomic_DNA"/>
</dbReference>
<dbReference type="AlphaFoldDB" id="X0YIJ5"/>
<evidence type="ECO:0000313" key="1">
    <source>
        <dbReference type="EMBL" id="GAG46957.1"/>
    </source>
</evidence>
<proteinExistence type="predicted"/>
<name>X0YIJ5_9ZZZZ</name>
<feature type="non-terminal residue" evidence="1">
    <location>
        <position position="1"/>
    </location>
</feature>
<organism evidence="1">
    <name type="scientific">marine sediment metagenome</name>
    <dbReference type="NCBI Taxonomy" id="412755"/>
    <lineage>
        <taxon>unclassified sequences</taxon>
        <taxon>metagenomes</taxon>
        <taxon>ecological metagenomes</taxon>
    </lineage>
</organism>